<keyword evidence="4" id="KW-0408">Iron</keyword>
<dbReference type="PANTHER" id="PTHR47366:SF1">
    <property type="entry name" value="TWO-ON-TWO HEMOGLOBIN-3"/>
    <property type="match status" value="1"/>
</dbReference>
<keyword evidence="2" id="KW-0349">Heme</keyword>
<gene>
    <name evidence="6" type="ORF">BD293_0472</name>
</gene>
<organism evidence="6 7">
    <name type="scientific">Roseinatronobacter monicus</name>
    <dbReference type="NCBI Taxonomy" id="393481"/>
    <lineage>
        <taxon>Bacteria</taxon>
        <taxon>Pseudomonadati</taxon>
        <taxon>Pseudomonadota</taxon>
        <taxon>Alphaproteobacteria</taxon>
        <taxon>Rhodobacterales</taxon>
        <taxon>Paracoccaceae</taxon>
        <taxon>Roseinatronobacter</taxon>
    </lineage>
</organism>
<comment type="similarity">
    <text evidence="5">Belongs to the truncated hemoglobin family. Group II subfamily.</text>
</comment>
<dbReference type="CDD" id="cd14773">
    <property type="entry name" value="TrHb2_PhHbO-like_O"/>
    <property type="match status" value="1"/>
</dbReference>
<dbReference type="GO" id="GO:0046872">
    <property type="term" value="F:metal ion binding"/>
    <property type="evidence" value="ECO:0007669"/>
    <property type="project" value="UniProtKB-KW"/>
</dbReference>
<dbReference type="AlphaFoldDB" id="A0A543K9Y1"/>
<dbReference type="InterPro" id="IPR012292">
    <property type="entry name" value="Globin/Proto"/>
</dbReference>
<dbReference type="InterPro" id="IPR001486">
    <property type="entry name" value="Hemoglobin_trunc"/>
</dbReference>
<accession>A0A543K9Y1</accession>
<keyword evidence="7" id="KW-1185">Reference proteome</keyword>
<dbReference type="GO" id="GO:0019825">
    <property type="term" value="F:oxygen binding"/>
    <property type="evidence" value="ECO:0007669"/>
    <property type="project" value="InterPro"/>
</dbReference>
<name>A0A543K9Y1_9RHOB</name>
<proteinExistence type="inferred from homology"/>
<evidence type="ECO:0000256" key="3">
    <source>
        <dbReference type="ARBA" id="ARBA00022723"/>
    </source>
</evidence>
<dbReference type="PANTHER" id="PTHR47366">
    <property type="entry name" value="TWO-ON-TWO HEMOGLOBIN-3"/>
    <property type="match status" value="1"/>
</dbReference>
<dbReference type="Pfam" id="PF01152">
    <property type="entry name" value="Bac_globin"/>
    <property type="match status" value="1"/>
</dbReference>
<evidence type="ECO:0000256" key="5">
    <source>
        <dbReference type="ARBA" id="ARBA00034496"/>
    </source>
</evidence>
<dbReference type="Gene3D" id="1.10.490.10">
    <property type="entry name" value="Globins"/>
    <property type="match status" value="1"/>
</dbReference>
<evidence type="ECO:0000256" key="4">
    <source>
        <dbReference type="ARBA" id="ARBA00023004"/>
    </source>
</evidence>
<evidence type="ECO:0000313" key="6">
    <source>
        <dbReference type="EMBL" id="TQM91895.1"/>
    </source>
</evidence>
<dbReference type="EMBL" id="VFPT01000001">
    <property type="protein sequence ID" value="TQM91895.1"/>
    <property type="molecule type" value="Genomic_DNA"/>
</dbReference>
<dbReference type="SUPFAM" id="SSF46458">
    <property type="entry name" value="Globin-like"/>
    <property type="match status" value="1"/>
</dbReference>
<comment type="caution">
    <text evidence="6">The sequence shown here is derived from an EMBL/GenBank/DDBJ whole genome shotgun (WGS) entry which is preliminary data.</text>
</comment>
<sequence>MGGESAVRALVETFYDLMESLPEGAHLRLLHERGQGMNNARSEQFAFMCGFLGGRRYYAERHGHMDLRAIHAHVPVRPDDAENWLLCMDRALAACGHSGPEVERLRASLRRAALRLVNDLGEWGVRQSSAPK</sequence>
<keyword evidence="1" id="KW-0813">Transport</keyword>
<dbReference type="InterPro" id="IPR009050">
    <property type="entry name" value="Globin-like_sf"/>
</dbReference>
<dbReference type="InterPro" id="IPR044203">
    <property type="entry name" value="GlbO/GLB3-like"/>
</dbReference>
<dbReference type="GO" id="GO:0005344">
    <property type="term" value="F:oxygen carrier activity"/>
    <property type="evidence" value="ECO:0007669"/>
    <property type="project" value="InterPro"/>
</dbReference>
<reference evidence="6 7" key="1">
    <citation type="submission" date="2019-06" db="EMBL/GenBank/DDBJ databases">
        <title>Genomic Encyclopedia of Archaeal and Bacterial Type Strains, Phase II (KMG-II): from individual species to whole genera.</title>
        <authorList>
            <person name="Goeker M."/>
        </authorList>
    </citation>
    <scope>NUCLEOTIDE SEQUENCE [LARGE SCALE GENOMIC DNA]</scope>
    <source>
        <strain evidence="6 7">DSM 18423</strain>
    </source>
</reference>
<dbReference type="OrthoDB" id="9790913at2"/>
<dbReference type="GO" id="GO:0020037">
    <property type="term" value="F:heme binding"/>
    <property type="evidence" value="ECO:0007669"/>
    <property type="project" value="InterPro"/>
</dbReference>
<protein>
    <submittedName>
        <fullName evidence="6">Hemoglobin</fullName>
    </submittedName>
</protein>
<evidence type="ECO:0000256" key="1">
    <source>
        <dbReference type="ARBA" id="ARBA00022448"/>
    </source>
</evidence>
<evidence type="ECO:0000313" key="7">
    <source>
        <dbReference type="Proteomes" id="UP000320582"/>
    </source>
</evidence>
<evidence type="ECO:0000256" key="2">
    <source>
        <dbReference type="ARBA" id="ARBA00022617"/>
    </source>
</evidence>
<dbReference type="Proteomes" id="UP000320582">
    <property type="component" value="Unassembled WGS sequence"/>
</dbReference>
<keyword evidence="3" id="KW-0479">Metal-binding</keyword>